<dbReference type="Gene3D" id="3.40.50.2000">
    <property type="entry name" value="Glycogen Phosphorylase B"/>
    <property type="match status" value="1"/>
</dbReference>
<evidence type="ECO:0000313" key="1">
    <source>
        <dbReference type="EMBL" id="PHV56546.1"/>
    </source>
</evidence>
<dbReference type="AlphaFoldDB" id="A0AAP8FX53"/>
<dbReference type="Pfam" id="PF13692">
    <property type="entry name" value="Glyco_trans_1_4"/>
    <property type="match status" value="1"/>
</dbReference>
<gene>
    <name evidence="1" type="ORF">CS009_08305</name>
</gene>
<proteinExistence type="predicted"/>
<dbReference type="Pfam" id="PF05045">
    <property type="entry name" value="RgpF"/>
    <property type="match status" value="1"/>
</dbReference>
<name>A0AAP8FX53_STRMC</name>
<dbReference type="EMBL" id="PEBN01000040">
    <property type="protein sequence ID" value="PHV56546.1"/>
    <property type="molecule type" value="Genomic_DNA"/>
</dbReference>
<evidence type="ECO:0000313" key="2">
    <source>
        <dbReference type="Proteomes" id="UP000221763"/>
    </source>
</evidence>
<dbReference type="PANTHER" id="PTHR12526:SF630">
    <property type="entry name" value="GLYCOSYLTRANSFERASE"/>
    <property type="match status" value="1"/>
</dbReference>
<reference evidence="1 2" key="1">
    <citation type="submission" date="2017-10" db="EMBL/GenBank/DDBJ databases">
        <title>Whole-genome sequence of three Streptococcus macedonicus strains isolated from Italian cheeses of the Veneto region.</title>
        <authorList>
            <person name="Treu L."/>
            <person name="De Diego-Diaz B."/>
            <person name="Papadimitriou K."/>
            <person name="Tsakalidou E."/>
            <person name="Corich V."/>
            <person name="Giacomini A."/>
        </authorList>
    </citation>
    <scope>NUCLEOTIDE SEQUENCE [LARGE SCALE GENOMIC DNA]</scope>
    <source>
        <strain evidence="1 2">19AS</strain>
    </source>
</reference>
<dbReference type="InterPro" id="IPR007739">
    <property type="entry name" value="RgpF"/>
</dbReference>
<organism evidence="1 2">
    <name type="scientific">Streptococcus macedonicus</name>
    <name type="common">Streptococcus gallolyticus macedonicus</name>
    <dbReference type="NCBI Taxonomy" id="59310"/>
    <lineage>
        <taxon>Bacteria</taxon>
        <taxon>Bacillati</taxon>
        <taxon>Bacillota</taxon>
        <taxon>Bacilli</taxon>
        <taxon>Lactobacillales</taxon>
        <taxon>Streptococcaceae</taxon>
        <taxon>Streptococcus</taxon>
    </lineage>
</organism>
<dbReference type="GO" id="GO:0016740">
    <property type="term" value="F:transferase activity"/>
    <property type="evidence" value="ECO:0007669"/>
    <property type="project" value="UniProtKB-KW"/>
</dbReference>
<dbReference type="Proteomes" id="UP000221763">
    <property type="component" value="Unassembled WGS sequence"/>
</dbReference>
<sequence>MKMRIISKTQRLVKLKAVLRKIAQVLKRIAHFGRRAVLKLRCLLLRIFRDKFRNNNYLPRTKRILIYNIFEGKEALQEYKVIFLEALAKIVDEVHIVVNGELSQSGIRRLEAIGKVTLRENKGYDVAAFRAGILNLGQERLKEYDQLLLVNDTNIGPFKDLETVFSSVDSKSLDFWGISLGEIQPDFTGLNPFGYIPEHIQTYFLVIERSLLHQKSFYRYWEKLRDTDSRQKAIGRHETYFTKYFANLGFRYDALTRDTTDSAMYIHPLRVLNQGSPLVKYSALSNYNDDQFIWQGLERQSEIPELISYIEEKTDYPVEIITDIIDDFKKKSKQKYVLIIDGVENIIPQCTRYRVLNKAEQLEKLGYDVKVVNLSKLQLLDCKGASHIIIYRAPDLPILSQVCQLANKTGVPIFYDIDDLVFDTKYTDQLAYTQNLSTVDKNNYDESVRGYGRMLEKCDAVITSTNQLAKELKNYKKAVIINRNVLSKELVEISRKTPHKDSDNHKVKMAYFSGSITHNENFEMIKPAIISLLKKYPYLELHLAGHLDIPEDIAYFGEQIVTHPYVDWKELPRLISAIDINLAPLVHSTFNEAKSEIKWLEAAAVKVPTVASRIGSFEDMIDDGVDGILASDTEWEEKLEVLIINKASRSQIAENAFQTIMARATTKAIKMNFLEIKG</sequence>
<accession>A0AAP8FX53</accession>
<comment type="caution">
    <text evidence="1">The sequence shown here is derived from an EMBL/GenBank/DDBJ whole genome shotgun (WGS) entry which is preliminary data.</text>
</comment>
<keyword evidence="1" id="KW-0808">Transferase</keyword>
<dbReference type="SUPFAM" id="SSF53756">
    <property type="entry name" value="UDP-Glycosyltransferase/glycogen phosphorylase"/>
    <property type="match status" value="1"/>
</dbReference>
<protein>
    <submittedName>
        <fullName evidence="1">Glycosyl transferase</fullName>
    </submittedName>
</protein>
<dbReference type="PANTHER" id="PTHR12526">
    <property type="entry name" value="GLYCOSYLTRANSFERASE"/>
    <property type="match status" value="1"/>
</dbReference>